<dbReference type="InterPro" id="IPR052164">
    <property type="entry name" value="Anthracycline_SecMetBiosynth"/>
</dbReference>
<dbReference type="SUPFAM" id="SSF54593">
    <property type="entry name" value="Glyoxalase/Bleomycin resistance protein/Dihydroxybiphenyl dioxygenase"/>
    <property type="match status" value="1"/>
</dbReference>
<evidence type="ECO:0000259" key="1">
    <source>
        <dbReference type="PROSITE" id="PS51819"/>
    </source>
</evidence>
<dbReference type="InterPro" id="IPR037523">
    <property type="entry name" value="VOC_core"/>
</dbReference>
<comment type="caution">
    <text evidence="2">The sequence shown here is derived from an EMBL/GenBank/DDBJ whole genome shotgun (WGS) entry which is preliminary data.</text>
</comment>
<dbReference type="RefSeq" id="WP_116572246.1">
    <property type="nucleotide sequence ID" value="NZ_QDGZ01000004.1"/>
</dbReference>
<dbReference type="OrthoDB" id="9793039at2"/>
<proteinExistence type="predicted"/>
<dbReference type="CDD" id="cd07247">
    <property type="entry name" value="SgaA_N_like"/>
    <property type="match status" value="1"/>
</dbReference>
<dbReference type="InterPro" id="IPR053863">
    <property type="entry name" value="Glyoxy/Ble-like_N"/>
</dbReference>
<name>A0A2T8FAW3_9ACTN</name>
<protein>
    <submittedName>
        <fullName evidence="2">Glyoxalase</fullName>
    </submittedName>
</protein>
<evidence type="ECO:0000313" key="2">
    <source>
        <dbReference type="EMBL" id="PVG82815.1"/>
    </source>
</evidence>
<dbReference type="Proteomes" id="UP000246018">
    <property type="component" value="Unassembled WGS sequence"/>
</dbReference>
<dbReference type="Gene3D" id="3.10.180.10">
    <property type="entry name" value="2,3-Dihydroxybiphenyl 1,2-Dioxygenase, domain 1"/>
    <property type="match status" value="1"/>
</dbReference>
<dbReference type="PANTHER" id="PTHR33993">
    <property type="entry name" value="GLYOXALASE-RELATED"/>
    <property type="match status" value="1"/>
</dbReference>
<dbReference type="PROSITE" id="PS51819">
    <property type="entry name" value="VOC"/>
    <property type="match status" value="1"/>
</dbReference>
<sequence length="127" mass="13815">MSGKVVHFELPFDDGDRARKFYGDTFGWQLMPMPDMDYTIVTTGPTDQESGPSEPGFINGGMFERSEQFPGKAPNIVIDVPSVEDALKRVVEAGGAVVTERMPVGDMGFAGYFTDTEGNLVGLWESA</sequence>
<keyword evidence="3" id="KW-1185">Reference proteome</keyword>
<evidence type="ECO:0000313" key="3">
    <source>
        <dbReference type="Proteomes" id="UP000246018"/>
    </source>
</evidence>
<dbReference type="PANTHER" id="PTHR33993:SF2">
    <property type="entry name" value="VOC DOMAIN-CONTAINING PROTEIN"/>
    <property type="match status" value="1"/>
</dbReference>
<reference evidence="2 3" key="1">
    <citation type="submission" date="2018-04" db="EMBL/GenBank/DDBJ databases">
        <title>Genome of Nocardioides gansuensis WSJ-1.</title>
        <authorList>
            <person name="Wu S."/>
            <person name="Wang G."/>
        </authorList>
    </citation>
    <scope>NUCLEOTIDE SEQUENCE [LARGE SCALE GENOMIC DNA]</scope>
    <source>
        <strain evidence="2 3">WSJ-1</strain>
    </source>
</reference>
<dbReference type="AlphaFoldDB" id="A0A2T8FAW3"/>
<dbReference type="EMBL" id="QDGZ01000004">
    <property type="protein sequence ID" value="PVG82815.1"/>
    <property type="molecule type" value="Genomic_DNA"/>
</dbReference>
<accession>A0A2T8FAW3</accession>
<dbReference type="Pfam" id="PF22677">
    <property type="entry name" value="Ble-like_N"/>
    <property type="match status" value="1"/>
</dbReference>
<organism evidence="2 3">
    <name type="scientific">Nocardioides gansuensis</name>
    <dbReference type="NCBI Taxonomy" id="2138300"/>
    <lineage>
        <taxon>Bacteria</taxon>
        <taxon>Bacillati</taxon>
        <taxon>Actinomycetota</taxon>
        <taxon>Actinomycetes</taxon>
        <taxon>Propionibacteriales</taxon>
        <taxon>Nocardioidaceae</taxon>
        <taxon>Nocardioides</taxon>
    </lineage>
</organism>
<gene>
    <name evidence="2" type="ORF">DDE18_10675</name>
</gene>
<dbReference type="InterPro" id="IPR029068">
    <property type="entry name" value="Glyas_Bleomycin-R_OHBP_Dase"/>
</dbReference>
<feature type="domain" description="VOC" evidence="1">
    <location>
        <begin position="4"/>
        <end position="126"/>
    </location>
</feature>